<keyword evidence="1" id="KW-0812">Transmembrane</keyword>
<proteinExistence type="predicted"/>
<evidence type="ECO:0000313" key="3">
    <source>
        <dbReference type="Proteomes" id="UP000807769"/>
    </source>
</evidence>
<evidence type="ECO:0000313" key="2">
    <source>
        <dbReference type="EMBL" id="KAG1808981.1"/>
    </source>
</evidence>
<reference evidence="2" key="1">
    <citation type="journal article" date="2020" name="New Phytol.">
        <title>Comparative genomics reveals dynamic genome evolution in host specialist ectomycorrhizal fungi.</title>
        <authorList>
            <person name="Lofgren L.A."/>
            <person name="Nguyen N.H."/>
            <person name="Vilgalys R."/>
            <person name="Ruytinx J."/>
            <person name="Liao H.L."/>
            <person name="Branco S."/>
            <person name="Kuo A."/>
            <person name="LaButti K."/>
            <person name="Lipzen A."/>
            <person name="Andreopoulos W."/>
            <person name="Pangilinan J."/>
            <person name="Riley R."/>
            <person name="Hundley H."/>
            <person name="Na H."/>
            <person name="Barry K."/>
            <person name="Grigoriev I.V."/>
            <person name="Stajich J.E."/>
            <person name="Kennedy P.G."/>
        </authorList>
    </citation>
    <scope>NUCLEOTIDE SEQUENCE</scope>
    <source>
        <strain evidence="2">MN1</strain>
    </source>
</reference>
<dbReference type="GeneID" id="64637722"/>
<name>A0A9P7E1M7_9AGAM</name>
<sequence length="148" mass="16903">MSCDQNDVMRADKLTGGLHVNSAASSFTFWVIYAVRPSYFLRKRIMSSSGPTLAQIEVVAIVLTVVAVIVTIFRLCIRAQQKRLWIDDAWAALSMIFNFMLLIVDCLYAQDYERYPQGARVAIYYICMVIEVIHIVYHCATHSPENLF</sequence>
<feature type="transmembrane region" description="Helical" evidence="1">
    <location>
        <begin position="18"/>
        <end position="36"/>
    </location>
</feature>
<dbReference type="AlphaFoldDB" id="A0A9P7E1M7"/>
<protein>
    <submittedName>
        <fullName evidence="2">Uncharacterized protein</fullName>
    </submittedName>
</protein>
<dbReference type="RefSeq" id="XP_041188973.1">
    <property type="nucleotide sequence ID" value="XM_041343706.1"/>
</dbReference>
<keyword evidence="1" id="KW-0472">Membrane</keyword>
<gene>
    <name evidence="2" type="ORF">BJ212DRAFT_632794</name>
</gene>
<keyword evidence="3" id="KW-1185">Reference proteome</keyword>
<feature type="transmembrane region" description="Helical" evidence="1">
    <location>
        <begin position="89"/>
        <end position="110"/>
    </location>
</feature>
<keyword evidence="1" id="KW-1133">Transmembrane helix</keyword>
<organism evidence="2 3">
    <name type="scientific">Suillus subaureus</name>
    <dbReference type="NCBI Taxonomy" id="48587"/>
    <lineage>
        <taxon>Eukaryota</taxon>
        <taxon>Fungi</taxon>
        <taxon>Dikarya</taxon>
        <taxon>Basidiomycota</taxon>
        <taxon>Agaricomycotina</taxon>
        <taxon>Agaricomycetes</taxon>
        <taxon>Agaricomycetidae</taxon>
        <taxon>Boletales</taxon>
        <taxon>Suillineae</taxon>
        <taxon>Suillaceae</taxon>
        <taxon>Suillus</taxon>
    </lineage>
</organism>
<feature type="transmembrane region" description="Helical" evidence="1">
    <location>
        <begin position="122"/>
        <end position="140"/>
    </location>
</feature>
<dbReference type="OrthoDB" id="2690033at2759"/>
<comment type="caution">
    <text evidence="2">The sequence shown here is derived from an EMBL/GenBank/DDBJ whole genome shotgun (WGS) entry which is preliminary data.</text>
</comment>
<feature type="transmembrane region" description="Helical" evidence="1">
    <location>
        <begin position="56"/>
        <end position="77"/>
    </location>
</feature>
<accession>A0A9P7E1M7</accession>
<dbReference type="EMBL" id="JABBWG010000036">
    <property type="protein sequence ID" value="KAG1808981.1"/>
    <property type="molecule type" value="Genomic_DNA"/>
</dbReference>
<dbReference type="Proteomes" id="UP000807769">
    <property type="component" value="Unassembled WGS sequence"/>
</dbReference>
<evidence type="ECO:0000256" key="1">
    <source>
        <dbReference type="SAM" id="Phobius"/>
    </source>
</evidence>